<reference evidence="2 3" key="1">
    <citation type="submission" date="2024-01" db="EMBL/GenBank/DDBJ databases">
        <title>The genomes of 5 underutilized Papilionoideae crops provide insights into root nodulation and disease resistanc.</title>
        <authorList>
            <person name="Jiang F."/>
        </authorList>
    </citation>
    <scope>NUCLEOTIDE SEQUENCE [LARGE SCALE GENOMIC DNA]</scope>
    <source>
        <strain evidence="2">DUOXIRENSHENG_FW03</strain>
        <tissue evidence="2">Leaves</tissue>
    </source>
</reference>
<evidence type="ECO:0000313" key="2">
    <source>
        <dbReference type="EMBL" id="KAK7380598.1"/>
    </source>
</evidence>
<keyword evidence="1" id="KW-1133">Transmembrane helix</keyword>
<protein>
    <submittedName>
        <fullName evidence="2">Uncharacterized protein</fullName>
    </submittedName>
</protein>
<dbReference type="Proteomes" id="UP001386955">
    <property type="component" value="Unassembled WGS sequence"/>
</dbReference>
<evidence type="ECO:0000256" key="1">
    <source>
        <dbReference type="SAM" id="Phobius"/>
    </source>
</evidence>
<dbReference type="EMBL" id="JAYMYS010000009">
    <property type="protein sequence ID" value="KAK7380598.1"/>
    <property type="molecule type" value="Genomic_DNA"/>
</dbReference>
<name>A0AAN9RS71_PSOTE</name>
<accession>A0AAN9RS71</accession>
<comment type="caution">
    <text evidence="2">The sequence shown here is derived from an EMBL/GenBank/DDBJ whole genome shotgun (WGS) entry which is preliminary data.</text>
</comment>
<dbReference type="AlphaFoldDB" id="A0AAN9RS71"/>
<evidence type="ECO:0000313" key="3">
    <source>
        <dbReference type="Proteomes" id="UP001386955"/>
    </source>
</evidence>
<organism evidence="2 3">
    <name type="scientific">Psophocarpus tetragonolobus</name>
    <name type="common">Winged bean</name>
    <name type="synonym">Dolichos tetragonolobus</name>
    <dbReference type="NCBI Taxonomy" id="3891"/>
    <lineage>
        <taxon>Eukaryota</taxon>
        <taxon>Viridiplantae</taxon>
        <taxon>Streptophyta</taxon>
        <taxon>Embryophyta</taxon>
        <taxon>Tracheophyta</taxon>
        <taxon>Spermatophyta</taxon>
        <taxon>Magnoliopsida</taxon>
        <taxon>eudicotyledons</taxon>
        <taxon>Gunneridae</taxon>
        <taxon>Pentapetalae</taxon>
        <taxon>rosids</taxon>
        <taxon>fabids</taxon>
        <taxon>Fabales</taxon>
        <taxon>Fabaceae</taxon>
        <taxon>Papilionoideae</taxon>
        <taxon>50 kb inversion clade</taxon>
        <taxon>NPAAA clade</taxon>
        <taxon>indigoferoid/millettioid clade</taxon>
        <taxon>Phaseoleae</taxon>
        <taxon>Psophocarpus</taxon>
    </lineage>
</organism>
<sequence>MCHVCIWFDNLQSGGLSVGLLNVAIVIPQDAWFGGGNLPAFVLGAVAAALSAILAVAVLPNPKPAEEAKASTLSLGSFH</sequence>
<keyword evidence="1" id="KW-0812">Transmembrane</keyword>
<proteinExistence type="predicted"/>
<keyword evidence="1" id="KW-0472">Membrane</keyword>
<feature type="transmembrane region" description="Helical" evidence="1">
    <location>
        <begin position="38"/>
        <end position="59"/>
    </location>
</feature>
<gene>
    <name evidence="2" type="ORF">VNO78_33113</name>
</gene>
<keyword evidence="3" id="KW-1185">Reference proteome</keyword>